<proteinExistence type="predicted"/>
<dbReference type="EMBL" id="GL870967">
    <property type="protein sequence ID" value="EGC38874.1"/>
    <property type="molecule type" value="Genomic_DNA"/>
</dbReference>
<dbReference type="InParanoid" id="F0ZAX4"/>
<accession>F0ZAX4</accession>
<organism evidence="1 2">
    <name type="scientific">Dictyostelium purpureum</name>
    <name type="common">Slime mold</name>
    <dbReference type="NCBI Taxonomy" id="5786"/>
    <lineage>
        <taxon>Eukaryota</taxon>
        <taxon>Amoebozoa</taxon>
        <taxon>Evosea</taxon>
        <taxon>Eumycetozoa</taxon>
        <taxon>Dictyostelia</taxon>
        <taxon>Dictyosteliales</taxon>
        <taxon>Dictyosteliaceae</taxon>
        <taxon>Dictyostelium</taxon>
    </lineage>
</organism>
<dbReference type="RefSeq" id="XP_003284554.1">
    <property type="nucleotide sequence ID" value="XM_003284506.1"/>
</dbReference>
<dbReference type="KEGG" id="dpp:DICPUDRAFT_148359"/>
<dbReference type="AlphaFoldDB" id="F0ZAX4"/>
<dbReference type="GeneID" id="10506388"/>
<evidence type="ECO:0000313" key="1">
    <source>
        <dbReference type="EMBL" id="EGC38874.1"/>
    </source>
</evidence>
<reference evidence="2" key="1">
    <citation type="journal article" date="2011" name="Genome Biol.">
        <title>Comparative genomics of the social amoebae Dictyostelium discoideum and Dictyostelium purpureum.</title>
        <authorList>
            <consortium name="US DOE Joint Genome Institute (JGI-PGF)"/>
            <person name="Sucgang R."/>
            <person name="Kuo A."/>
            <person name="Tian X."/>
            <person name="Salerno W."/>
            <person name="Parikh A."/>
            <person name="Feasley C.L."/>
            <person name="Dalin E."/>
            <person name="Tu H."/>
            <person name="Huang E."/>
            <person name="Barry K."/>
            <person name="Lindquist E."/>
            <person name="Shapiro H."/>
            <person name="Bruce D."/>
            <person name="Schmutz J."/>
            <person name="Salamov A."/>
            <person name="Fey P."/>
            <person name="Gaudet P."/>
            <person name="Anjard C."/>
            <person name="Babu M.M."/>
            <person name="Basu S."/>
            <person name="Bushmanova Y."/>
            <person name="van der Wel H."/>
            <person name="Katoh-Kurasawa M."/>
            <person name="Dinh C."/>
            <person name="Coutinho P.M."/>
            <person name="Saito T."/>
            <person name="Elias M."/>
            <person name="Schaap P."/>
            <person name="Kay R.R."/>
            <person name="Henrissat B."/>
            <person name="Eichinger L."/>
            <person name="Rivero F."/>
            <person name="Putnam N.H."/>
            <person name="West C.M."/>
            <person name="Loomis W.F."/>
            <person name="Chisholm R.L."/>
            <person name="Shaulsky G."/>
            <person name="Strassmann J.E."/>
            <person name="Queller D.C."/>
            <person name="Kuspa A."/>
            <person name="Grigoriev I.V."/>
        </authorList>
    </citation>
    <scope>NUCLEOTIDE SEQUENCE [LARGE SCALE GENOMIC DNA]</scope>
    <source>
        <strain evidence="2">QSDP1</strain>
    </source>
</reference>
<dbReference type="Proteomes" id="UP000001064">
    <property type="component" value="Unassembled WGS sequence"/>
</dbReference>
<protein>
    <submittedName>
        <fullName evidence="1">Uncharacterized protein</fullName>
    </submittedName>
</protein>
<sequence>MIEVTKKLISGGAISKELFEKLIQIPRVQKARNSLKEFKMNALDPDKDVKLRHYSPHTFAMNRYDREMQQVSKEKGNFKK</sequence>
<gene>
    <name evidence="1" type="ORF">DICPUDRAFT_148359</name>
</gene>
<evidence type="ECO:0000313" key="2">
    <source>
        <dbReference type="Proteomes" id="UP000001064"/>
    </source>
</evidence>
<keyword evidence="2" id="KW-1185">Reference proteome</keyword>
<dbReference type="VEuPathDB" id="AmoebaDB:DICPUDRAFT_148359"/>
<name>F0ZAX4_DICPU</name>